<evidence type="ECO:0008006" key="4">
    <source>
        <dbReference type="Google" id="ProtNLM"/>
    </source>
</evidence>
<keyword evidence="3" id="KW-1185">Reference proteome</keyword>
<dbReference type="InterPro" id="IPR037175">
    <property type="entry name" value="KFase_sf"/>
</dbReference>
<dbReference type="EMBL" id="FJOG01000014">
    <property type="protein sequence ID" value="CZR59803.1"/>
    <property type="molecule type" value="Genomic_DNA"/>
</dbReference>
<dbReference type="OrthoDB" id="5396at2759"/>
<evidence type="ECO:0000313" key="2">
    <source>
        <dbReference type="EMBL" id="CZR59803.1"/>
    </source>
</evidence>
<protein>
    <recommendedName>
        <fullName evidence="4">Cyclase</fullName>
    </recommendedName>
</protein>
<dbReference type="Pfam" id="PF04199">
    <property type="entry name" value="Cyclase"/>
    <property type="match status" value="1"/>
</dbReference>
<dbReference type="STRING" id="576137.A0A1L7X458"/>
<sequence>MADSSSKANSRLTKISDFLSGNRTATAIPWDPDCTKFPQRNEVPRREDAPAGAAWVWGQDDYLGRINLLTPTRVSAASKEIKTGEIVPLNLPLNVPEVPAFAREQFKHEIKPLIEGIVYDDKYQLNTQSGTQWDGFRHIAHIPTETFYNGTKGKHIGGAENDPNRCGIHHWANHGIAGRGVLIDYWTYAKNNSIIYDPFEYHQISFDELYKAGKSQGIDIRPAAQGGDIQIGDLLFIRSGFVDKYHTTPSDIRAAAALRPHSVGKTDGQRWAGVSQEEKMIDWLHDCYFSAVAGDAPSFEAWPSQEEYMLHEYILALWGMPLGEMFDLEKLSLASIQDTQTLDPPPYQARNEVANSSGLIQYRRCERTYSHRHGGVPQQ</sequence>
<dbReference type="Proteomes" id="UP000184330">
    <property type="component" value="Unassembled WGS sequence"/>
</dbReference>
<dbReference type="GO" id="GO:0004061">
    <property type="term" value="F:arylformamidase activity"/>
    <property type="evidence" value="ECO:0007669"/>
    <property type="project" value="InterPro"/>
</dbReference>
<comment type="similarity">
    <text evidence="1">Belongs to the Cyclase 1 superfamily.</text>
</comment>
<dbReference type="AlphaFoldDB" id="A0A1L7X458"/>
<name>A0A1L7X458_9HELO</name>
<dbReference type="PANTHER" id="PTHR34861:SF10">
    <property type="entry name" value="CYCLASE"/>
    <property type="match status" value="1"/>
</dbReference>
<dbReference type="InterPro" id="IPR007325">
    <property type="entry name" value="KFase/CYL"/>
</dbReference>
<accession>A0A1L7X458</accession>
<proteinExistence type="inferred from homology"/>
<reference evidence="2 3" key="1">
    <citation type="submission" date="2016-03" db="EMBL/GenBank/DDBJ databases">
        <authorList>
            <person name="Ploux O."/>
        </authorList>
    </citation>
    <scope>NUCLEOTIDE SEQUENCE [LARGE SCALE GENOMIC DNA]</scope>
    <source>
        <strain evidence="2 3">UAMH 11012</strain>
    </source>
</reference>
<evidence type="ECO:0000313" key="3">
    <source>
        <dbReference type="Proteomes" id="UP000184330"/>
    </source>
</evidence>
<dbReference type="GO" id="GO:0019441">
    <property type="term" value="P:L-tryptophan catabolic process to kynurenine"/>
    <property type="evidence" value="ECO:0007669"/>
    <property type="project" value="InterPro"/>
</dbReference>
<dbReference type="SUPFAM" id="SSF102198">
    <property type="entry name" value="Putative cyclase"/>
    <property type="match status" value="1"/>
</dbReference>
<gene>
    <name evidence="2" type="ORF">PAC_09697</name>
</gene>
<dbReference type="PANTHER" id="PTHR34861">
    <property type="match status" value="1"/>
</dbReference>
<dbReference type="Gene3D" id="3.50.30.50">
    <property type="entry name" value="Putative cyclase"/>
    <property type="match status" value="1"/>
</dbReference>
<evidence type="ECO:0000256" key="1">
    <source>
        <dbReference type="ARBA" id="ARBA00007865"/>
    </source>
</evidence>
<organism evidence="2 3">
    <name type="scientific">Phialocephala subalpina</name>
    <dbReference type="NCBI Taxonomy" id="576137"/>
    <lineage>
        <taxon>Eukaryota</taxon>
        <taxon>Fungi</taxon>
        <taxon>Dikarya</taxon>
        <taxon>Ascomycota</taxon>
        <taxon>Pezizomycotina</taxon>
        <taxon>Leotiomycetes</taxon>
        <taxon>Helotiales</taxon>
        <taxon>Mollisiaceae</taxon>
        <taxon>Phialocephala</taxon>
        <taxon>Phialocephala fortinii species complex</taxon>
    </lineage>
</organism>